<organism evidence="2 3">
    <name type="scientific">Lophiostoma macrostomum CBS 122681</name>
    <dbReference type="NCBI Taxonomy" id="1314788"/>
    <lineage>
        <taxon>Eukaryota</taxon>
        <taxon>Fungi</taxon>
        <taxon>Dikarya</taxon>
        <taxon>Ascomycota</taxon>
        <taxon>Pezizomycotina</taxon>
        <taxon>Dothideomycetes</taxon>
        <taxon>Pleosporomycetidae</taxon>
        <taxon>Pleosporales</taxon>
        <taxon>Lophiostomataceae</taxon>
        <taxon>Lophiostoma</taxon>
    </lineage>
</organism>
<name>A0A6A6SRV6_9PLEO</name>
<dbReference type="Gene3D" id="3.30.9.10">
    <property type="entry name" value="D-Amino Acid Oxidase, subunit A, domain 2"/>
    <property type="match status" value="1"/>
</dbReference>
<evidence type="ECO:0000313" key="2">
    <source>
        <dbReference type="EMBL" id="KAF2650525.1"/>
    </source>
</evidence>
<protein>
    <submittedName>
        <fullName evidence="2">Uncharacterized protein</fullName>
    </submittedName>
</protein>
<dbReference type="AlphaFoldDB" id="A0A6A6SRV6"/>
<dbReference type="InterPro" id="IPR036188">
    <property type="entry name" value="FAD/NAD-bd_sf"/>
</dbReference>
<dbReference type="OrthoDB" id="2219495at2759"/>
<accession>A0A6A6SRV6</accession>
<evidence type="ECO:0000256" key="1">
    <source>
        <dbReference type="SAM" id="MobiDB-lite"/>
    </source>
</evidence>
<reference evidence="2" key="1">
    <citation type="journal article" date="2020" name="Stud. Mycol.">
        <title>101 Dothideomycetes genomes: a test case for predicting lifestyles and emergence of pathogens.</title>
        <authorList>
            <person name="Haridas S."/>
            <person name="Albert R."/>
            <person name="Binder M."/>
            <person name="Bloem J."/>
            <person name="Labutti K."/>
            <person name="Salamov A."/>
            <person name="Andreopoulos B."/>
            <person name="Baker S."/>
            <person name="Barry K."/>
            <person name="Bills G."/>
            <person name="Bluhm B."/>
            <person name="Cannon C."/>
            <person name="Castanera R."/>
            <person name="Culley D."/>
            <person name="Daum C."/>
            <person name="Ezra D."/>
            <person name="Gonzalez J."/>
            <person name="Henrissat B."/>
            <person name="Kuo A."/>
            <person name="Liang C."/>
            <person name="Lipzen A."/>
            <person name="Lutzoni F."/>
            <person name="Magnuson J."/>
            <person name="Mondo S."/>
            <person name="Nolan M."/>
            <person name="Ohm R."/>
            <person name="Pangilinan J."/>
            <person name="Park H.-J."/>
            <person name="Ramirez L."/>
            <person name="Alfaro M."/>
            <person name="Sun H."/>
            <person name="Tritt A."/>
            <person name="Yoshinaga Y."/>
            <person name="Zwiers L.-H."/>
            <person name="Turgeon B."/>
            <person name="Goodwin S."/>
            <person name="Spatafora J."/>
            <person name="Crous P."/>
            <person name="Grigoriev I."/>
        </authorList>
    </citation>
    <scope>NUCLEOTIDE SEQUENCE</scope>
    <source>
        <strain evidence="2">CBS 122681</strain>
    </source>
</reference>
<evidence type="ECO:0000313" key="3">
    <source>
        <dbReference type="Proteomes" id="UP000799324"/>
    </source>
</evidence>
<dbReference type="EMBL" id="MU004452">
    <property type="protein sequence ID" value="KAF2650525.1"/>
    <property type="molecule type" value="Genomic_DNA"/>
</dbReference>
<feature type="region of interest" description="Disordered" evidence="1">
    <location>
        <begin position="96"/>
        <end position="116"/>
    </location>
</feature>
<gene>
    <name evidence="2" type="ORF">K491DRAFT_731289</name>
</gene>
<dbReference type="Proteomes" id="UP000799324">
    <property type="component" value="Unassembled WGS sequence"/>
</dbReference>
<proteinExistence type="predicted"/>
<dbReference type="Gene3D" id="3.50.50.60">
    <property type="entry name" value="FAD/NAD(P)-binding domain"/>
    <property type="match status" value="1"/>
</dbReference>
<sequence>MCVGAKSQDGSACFVNSVVPAVSAAADGFVDIEGQLVAKGRTVGHVKCEEGKREKYSEMPIVAHLEGGMISPPQEDGGLKIGAMEFVTNFEGTSMSLPRYTSENRGDGVRNRLKGR</sequence>
<keyword evidence="3" id="KW-1185">Reference proteome</keyword>